<dbReference type="Proteomes" id="UP000015105">
    <property type="component" value="Chromosome 6D"/>
</dbReference>
<reference evidence="5" key="2">
    <citation type="journal article" date="2017" name="Nat. Plants">
        <title>The Aegilops tauschii genome reveals multiple impacts of transposons.</title>
        <authorList>
            <person name="Zhao G."/>
            <person name="Zou C."/>
            <person name="Li K."/>
            <person name="Wang K."/>
            <person name="Li T."/>
            <person name="Gao L."/>
            <person name="Zhang X."/>
            <person name="Wang H."/>
            <person name="Yang Z."/>
            <person name="Liu X."/>
            <person name="Jiang W."/>
            <person name="Mao L."/>
            <person name="Kong X."/>
            <person name="Jiao Y."/>
            <person name="Jia J."/>
        </authorList>
    </citation>
    <scope>NUCLEOTIDE SEQUENCE [LARGE SCALE GENOMIC DNA]</scope>
    <source>
        <strain evidence="5">cv. AL8/78</strain>
    </source>
</reference>
<reference evidence="4" key="5">
    <citation type="journal article" date="2021" name="G3 (Bethesda)">
        <title>Aegilops tauschii genome assembly Aet v5.0 features greater sequence contiguity and improved annotation.</title>
        <authorList>
            <person name="Wang L."/>
            <person name="Zhu T."/>
            <person name="Rodriguez J.C."/>
            <person name="Deal K.R."/>
            <person name="Dubcovsky J."/>
            <person name="McGuire P.E."/>
            <person name="Lux T."/>
            <person name="Spannagl M."/>
            <person name="Mayer K.F.X."/>
            <person name="Baldrich P."/>
            <person name="Meyers B.C."/>
            <person name="Huo N."/>
            <person name="Gu Y.Q."/>
            <person name="Zhou H."/>
            <person name="Devos K.M."/>
            <person name="Bennetzen J.L."/>
            <person name="Unver T."/>
            <person name="Budak H."/>
            <person name="Gulick P.J."/>
            <person name="Galiba G."/>
            <person name="Kalapos B."/>
            <person name="Nelson D.R."/>
            <person name="Li P."/>
            <person name="You F.M."/>
            <person name="Luo M.C."/>
            <person name="Dvorak J."/>
        </authorList>
    </citation>
    <scope>NUCLEOTIDE SEQUENCE [LARGE SCALE GENOMIC DNA]</scope>
    <source>
        <strain evidence="4">cv. AL8/78</strain>
    </source>
</reference>
<reference evidence="4" key="4">
    <citation type="submission" date="2019-03" db="UniProtKB">
        <authorList>
            <consortium name="EnsemblPlants"/>
        </authorList>
    </citation>
    <scope>IDENTIFICATION</scope>
</reference>
<keyword evidence="2" id="KW-0539">Nucleus</keyword>
<proteinExistence type="predicted"/>
<name>A0A453N7V2_AEGTS</name>
<dbReference type="PANTHER" id="PTHR13213:SF2">
    <property type="entry name" value="MYB-BINDING PROTEIN 1A"/>
    <property type="match status" value="1"/>
</dbReference>
<evidence type="ECO:0000313" key="4">
    <source>
        <dbReference type="EnsemblPlants" id="AET6Gv20265900.10"/>
    </source>
</evidence>
<dbReference type="GO" id="GO:0006355">
    <property type="term" value="P:regulation of DNA-templated transcription"/>
    <property type="evidence" value="ECO:0007669"/>
    <property type="project" value="InterPro"/>
</dbReference>
<reference evidence="5" key="1">
    <citation type="journal article" date="2014" name="Science">
        <title>Ancient hybridizations among the ancestral genomes of bread wheat.</title>
        <authorList>
            <consortium name="International Wheat Genome Sequencing Consortium,"/>
            <person name="Marcussen T."/>
            <person name="Sandve S.R."/>
            <person name="Heier L."/>
            <person name="Spannagl M."/>
            <person name="Pfeifer M."/>
            <person name="Jakobsen K.S."/>
            <person name="Wulff B.B."/>
            <person name="Steuernagel B."/>
            <person name="Mayer K.F."/>
            <person name="Olsen O.A."/>
        </authorList>
    </citation>
    <scope>NUCLEOTIDE SEQUENCE [LARGE SCALE GENOMIC DNA]</scope>
    <source>
        <strain evidence="5">cv. AL8/78</strain>
    </source>
</reference>
<dbReference type="Gramene" id="AET6Gv20265900.10">
    <property type="protein sequence ID" value="AET6Gv20265900.10"/>
    <property type="gene ID" value="AET6Gv20265900"/>
</dbReference>
<dbReference type="GO" id="GO:0003677">
    <property type="term" value="F:DNA binding"/>
    <property type="evidence" value="ECO:0007669"/>
    <property type="project" value="InterPro"/>
</dbReference>
<dbReference type="PANTHER" id="PTHR13213">
    <property type="entry name" value="MYB-BINDING PROTEIN 1A FAMILY MEMBER"/>
    <property type="match status" value="1"/>
</dbReference>
<evidence type="ECO:0000256" key="2">
    <source>
        <dbReference type="ARBA" id="ARBA00023242"/>
    </source>
</evidence>
<dbReference type="EnsemblPlants" id="AET6Gv20265900.10">
    <property type="protein sequence ID" value="AET6Gv20265900.10"/>
    <property type="gene ID" value="AET6Gv20265900"/>
</dbReference>
<keyword evidence="5" id="KW-1185">Reference proteome</keyword>
<dbReference type="GO" id="GO:0005730">
    <property type="term" value="C:nucleolus"/>
    <property type="evidence" value="ECO:0007669"/>
    <property type="project" value="InterPro"/>
</dbReference>
<evidence type="ECO:0000256" key="3">
    <source>
        <dbReference type="SAM" id="MobiDB-lite"/>
    </source>
</evidence>
<organism evidence="4 5">
    <name type="scientific">Aegilops tauschii subsp. strangulata</name>
    <name type="common">Goatgrass</name>
    <dbReference type="NCBI Taxonomy" id="200361"/>
    <lineage>
        <taxon>Eukaryota</taxon>
        <taxon>Viridiplantae</taxon>
        <taxon>Streptophyta</taxon>
        <taxon>Embryophyta</taxon>
        <taxon>Tracheophyta</taxon>
        <taxon>Spermatophyta</taxon>
        <taxon>Magnoliopsida</taxon>
        <taxon>Liliopsida</taxon>
        <taxon>Poales</taxon>
        <taxon>Poaceae</taxon>
        <taxon>BOP clade</taxon>
        <taxon>Pooideae</taxon>
        <taxon>Triticodae</taxon>
        <taxon>Triticeae</taxon>
        <taxon>Triticinae</taxon>
        <taxon>Aegilops</taxon>
    </lineage>
</organism>
<evidence type="ECO:0000256" key="1">
    <source>
        <dbReference type="ARBA" id="ARBA00004123"/>
    </source>
</evidence>
<protein>
    <submittedName>
        <fullName evidence="4">Uncharacterized protein</fullName>
    </submittedName>
</protein>
<comment type="subcellular location">
    <subcellularLocation>
        <location evidence="1">Nucleus</location>
    </subcellularLocation>
</comment>
<evidence type="ECO:0000313" key="5">
    <source>
        <dbReference type="Proteomes" id="UP000015105"/>
    </source>
</evidence>
<dbReference type="InterPro" id="IPR007015">
    <property type="entry name" value="DNA_pol_V/MYBBP1A"/>
</dbReference>
<accession>A0A453N7V2</accession>
<sequence length="93" mass="10291">SLREAAAEALVAELRDVQRAYEKEKAAREEGEGEEGDRDDGPSQMMEAEKEDGLDNCAPAVRYAIRRLIRGISSSREVRNAVLSLGQNLRSVM</sequence>
<reference evidence="4" key="3">
    <citation type="journal article" date="2017" name="Nature">
        <title>Genome sequence of the progenitor of the wheat D genome Aegilops tauschii.</title>
        <authorList>
            <person name="Luo M.C."/>
            <person name="Gu Y.Q."/>
            <person name="Puiu D."/>
            <person name="Wang H."/>
            <person name="Twardziok S.O."/>
            <person name="Deal K.R."/>
            <person name="Huo N."/>
            <person name="Zhu T."/>
            <person name="Wang L."/>
            <person name="Wang Y."/>
            <person name="McGuire P.E."/>
            <person name="Liu S."/>
            <person name="Long H."/>
            <person name="Ramasamy R.K."/>
            <person name="Rodriguez J.C."/>
            <person name="Van S.L."/>
            <person name="Yuan L."/>
            <person name="Wang Z."/>
            <person name="Xia Z."/>
            <person name="Xiao L."/>
            <person name="Anderson O.D."/>
            <person name="Ouyang S."/>
            <person name="Liang Y."/>
            <person name="Zimin A.V."/>
            <person name="Pertea G."/>
            <person name="Qi P."/>
            <person name="Bennetzen J.L."/>
            <person name="Dai X."/>
            <person name="Dawson M.W."/>
            <person name="Muller H.G."/>
            <person name="Kugler K."/>
            <person name="Rivarola-Duarte L."/>
            <person name="Spannagl M."/>
            <person name="Mayer K.F.X."/>
            <person name="Lu F.H."/>
            <person name="Bevan M.W."/>
            <person name="Leroy P."/>
            <person name="Li P."/>
            <person name="You F.M."/>
            <person name="Sun Q."/>
            <person name="Liu Z."/>
            <person name="Lyons E."/>
            <person name="Wicker T."/>
            <person name="Salzberg S.L."/>
            <person name="Devos K.M."/>
            <person name="Dvorak J."/>
        </authorList>
    </citation>
    <scope>NUCLEOTIDE SEQUENCE [LARGE SCALE GENOMIC DNA]</scope>
    <source>
        <strain evidence="4">cv. AL8/78</strain>
    </source>
</reference>
<feature type="region of interest" description="Disordered" evidence="3">
    <location>
        <begin position="22"/>
        <end position="53"/>
    </location>
</feature>
<dbReference type="AlphaFoldDB" id="A0A453N7V2"/>